<reference evidence="2 3" key="1">
    <citation type="submission" date="2020-06" db="EMBL/GenBank/DDBJ databases">
        <title>Transcriptomic and genomic resources for Thalictrum thalictroides and T. hernandezii: Facilitating candidate gene discovery in an emerging model plant lineage.</title>
        <authorList>
            <person name="Arias T."/>
            <person name="Riano-Pachon D.M."/>
            <person name="Di Stilio V.S."/>
        </authorList>
    </citation>
    <scope>NUCLEOTIDE SEQUENCE [LARGE SCALE GENOMIC DNA]</scope>
    <source>
        <strain evidence="3">cv. WT478/WT964</strain>
        <tissue evidence="2">Leaves</tissue>
    </source>
</reference>
<dbReference type="InterPro" id="IPR044730">
    <property type="entry name" value="RNase_H-like_dom_plant"/>
</dbReference>
<dbReference type="Pfam" id="PF13456">
    <property type="entry name" value="RVT_3"/>
    <property type="match status" value="1"/>
</dbReference>
<proteinExistence type="predicted"/>
<name>A0A7J6X643_THATH</name>
<dbReference type="Gene3D" id="3.30.420.10">
    <property type="entry name" value="Ribonuclease H-like superfamily/Ribonuclease H"/>
    <property type="match status" value="1"/>
</dbReference>
<dbReference type="InterPro" id="IPR036397">
    <property type="entry name" value="RNaseH_sf"/>
</dbReference>
<evidence type="ECO:0000313" key="3">
    <source>
        <dbReference type="Proteomes" id="UP000554482"/>
    </source>
</evidence>
<dbReference type="SUPFAM" id="SSF53098">
    <property type="entry name" value="Ribonuclease H-like"/>
    <property type="match status" value="1"/>
</dbReference>
<accession>A0A7J6X643</accession>
<comment type="caution">
    <text evidence="2">The sequence shown here is derived from an EMBL/GenBank/DDBJ whole genome shotgun (WGS) entry which is preliminary data.</text>
</comment>
<dbReference type="EMBL" id="JABWDY010004475">
    <property type="protein sequence ID" value="KAF5205139.1"/>
    <property type="molecule type" value="Genomic_DNA"/>
</dbReference>
<dbReference type="Proteomes" id="UP000554482">
    <property type="component" value="Unassembled WGS sequence"/>
</dbReference>
<sequence>MKANVVYIRGKQVCKDGLAFHTQPPRESITHLKVGKLGHVRSRGHTTRTPWGCTKGFCTAVDIPNDSWTILALLEKFGCQWWIGTCDGVAFNDSSEFGHYLMCYKKVGRVYLECRVHWGYKAVTAEAHNQILSELNAFLLLLQTARKKNVKYLIIRSDSESAVDIVTTIWKKDSVNFATRKQKAGFPSLLRMIHKEMRFLWNFVCIHIHKDNNLLANAISRLPTHMKYLQPPIDARKVKRADPLCEVNFEGMLFEKLHMVFCEQR</sequence>
<gene>
    <name evidence="2" type="ORF">FRX31_005276</name>
</gene>
<evidence type="ECO:0000259" key="1">
    <source>
        <dbReference type="Pfam" id="PF13456"/>
    </source>
</evidence>
<organism evidence="2 3">
    <name type="scientific">Thalictrum thalictroides</name>
    <name type="common">Rue-anemone</name>
    <name type="synonym">Anemone thalictroides</name>
    <dbReference type="NCBI Taxonomy" id="46969"/>
    <lineage>
        <taxon>Eukaryota</taxon>
        <taxon>Viridiplantae</taxon>
        <taxon>Streptophyta</taxon>
        <taxon>Embryophyta</taxon>
        <taxon>Tracheophyta</taxon>
        <taxon>Spermatophyta</taxon>
        <taxon>Magnoliopsida</taxon>
        <taxon>Ranunculales</taxon>
        <taxon>Ranunculaceae</taxon>
        <taxon>Thalictroideae</taxon>
        <taxon>Thalictrum</taxon>
    </lineage>
</organism>
<dbReference type="GO" id="GO:0003676">
    <property type="term" value="F:nucleic acid binding"/>
    <property type="evidence" value="ECO:0007669"/>
    <property type="project" value="InterPro"/>
</dbReference>
<feature type="domain" description="RNase H type-1" evidence="1">
    <location>
        <begin position="118"/>
        <end position="220"/>
    </location>
</feature>
<dbReference type="AlphaFoldDB" id="A0A7J6X643"/>
<dbReference type="CDD" id="cd06222">
    <property type="entry name" value="RNase_H_like"/>
    <property type="match status" value="1"/>
</dbReference>
<dbReference type="InterPro" id="IPR002156">
    <property type="entry name" value="RNaseH_domain"/>
</dbReference>
<dbReference type="GO" id="GO:0004523">
    <property type="term" value="F:RNA-DNA hybrid ribonuclease activity"/>
    <property type="evidence" value="ECO:0007669"/>
    <property type="project" value="InterPro"/>
</dbReference>
<evidence type="ECO:0000313" key="2">
    <source>
        <dbReference type="EMBL" id="KAF5205139.1"/>
    </source>
</evidence>
<dbReference type="InterPro" id="IPR012337">
    <property type="entry name" value="RNaseH-like_sf"/>
</dbReference>
<protein>
    <recommendedName>
        <fullName evidence="1">RNase H type-1 domain-containing protein</fullName>
    </recommendedName>
</protein>
<keyword evidence="3" id="KW-1185">Reference proteome</keyword>